<evidence type="ECO:0000313" key="1">
    <source>
        <dbReference type="EMBL" id="GID60288.1"/>
    </source>
</evidence>
<dbReference type="SUPFAM" id="SSF46689">
    <property type="entry name" value="Homeodomain-like"/>
    <property type="match status" value="1"/>
</dbReference>
<sequence>MDLWLRRYAADGAAGLLAAKPGGPREQVSADVRLRVLALTGTTPPPETGLSHWSTRTMADYVTRATGTSVSHHWVANLWREHGLRPQKQSTFKLSKGPALADKVADIVGLYLDPPGGAVVLSTVDLSGCLRVLSHGVSLALAEVVRSCSGGA</sequence>
<dbReference type="InterPro" id="IPR009057">
    <property type="entry name" value="Homeodomain-like_sf"/>
</dbReference>
<organism evidence="1 2">
    <name type="scientific">Actinoplanes couchii</name>
    <dbReference type="NCBI Taxonomy" id="403638"/>
    <lineage>
        <taxon>Bacteria</taxon>
        <taxon>Bacillati</taxon>
        <taxon>Actinomycetota</taxon>
        <taxon>Actinomycetes</taxon>
        <taxon>Micromonosporales</taxon>
        <taxon>Micromonosporaceae</taxon>
        <taxon>Actinoplanes</taxon>
    </lineage>
</organism>
<reference evidence="1 2" key="1">
    <citation type="submission" date="2021-01" db="EMBL/GenBank/DDBJ databases">
        <title>Whole genome shotgun sequence of Actinoplanes couchii NBRC 106145.</title>
        <authorList>
            <person name="Komaki H."/>
            <person name="Tamura T."/>
        </authorList>
    </citation>
    <scope>NUCLEOTIDE SEQUENCE [LARGE SCALE GENOMIC DNA]</scope>
    <source>
        <strain evidence="1 2">NBRC 106145</strain>
    </source>
</reference>
<keyword evidence="2" id="KW-1185">Reference proteome</keyword>
<accession>A0ABQ3XP87</accession>
<gene>
    <name evidence="1" type="ORF">Aco03nite_086920</name>
</gene>
<evidence type="ECO:0000313" key="2">
    <source>
        <dbReference type="Proteomes" id="UP000612282"/>
    </source>
</evidence>
<name>A0ABQ3XP87_9ACTN</name>
<evidence type="ECO:0008006" key="3">
    <source>
        <dbReference type="Google" id="ProtNLM"/>
    </source>
</evidence>
<dbReference type="Pfam" id="PF13565">
    <property type="entry name" value="HTH_32"/>
    <property type="match status" value="1"/>
</dbReference>
<dbReference type="EMBL" id="BOMG01000105">
    <property type="protein sequence ID" value="GID60288.1"/>
    <property type="molecule type" value="Genomic_DNA"/>
</dbReference>
<dbReference type="RefSeq" id="WP_239145912.1">
    <property type="nucleotide sequence ID" value="NZ_BAAAQE010000105.1"/>
</dbReference>
<proteinExistence type="predicted"/>
<protein>
    <recommendedName>
        <fullName evidence="3">Transposase</fullName>
    </recommendedName>
</protein>
<comment type="caution">
    <text evidence="1">The sequence shown here is derived from an EMBL/GenBank/DDBJ whole genome shotgun (WGS) entry which is preliminary data.</text>
</comment>
<dbReference type="Proteomes" id="UP000612282">
    <property type="component" value="Unassembled WGS sequence"/>
</dbReference>